<comment type="caution">
    <text evidence="1">The sequence shown here is derived from an EMBL/GenBank/DDBJ whole genome shotgun (WGS) entry which is preliminary data.</text>
</comment>
<gene>
    <name evidence="2" type="ORF">BJG266_LOCUS2631</name>
    <name evidence="1" type="ORF">QVE165_LOCUS983</name>
</gene>
<keyword evidence="3" id="KW-1185">Reference proteome</keyword>
<dbReference type="Proteomes" id="UP000663832">
    <property type="component" value="Unassembled WGS sequence"/>
</dbReference>
<dbReference type="OrthoDB" id="10062992at2759"/>
<evidence type="ECO:0000313" key="3">
    <source>
        <dbReference type="Proteomes" id="UP000663832"/>
    </source>
</evidence>
<protein>
    <submittedName>
        <fullName evidence="1">Uncharacterized protein</fullName>
    </submittedName>
</protein>
<dbReference type="EMBL" id="CAJNOM010000003">
    <property type="protein sequence ID" value="CAF0742377.1"/>
    <property type="molecule type" value="Genomic_DNA"/>
</dbReference>
<organism evidence="1 3">
    <name type="scientific">Adineta steineri</name>
    <dbReference type="NCBI Taxonomy" id="433720"/>
    <lineage>
        <taxon>Eukaryota</taxon>
        <taxon>Metazoa</taxon>
        <taxon>Spiralia</taxon>
        <taxon>Gnathifera</taxon>
        <taxon>Rotifera</taxon>
        <taxon>Eurotatoria</taxon>
        <taxon>Bdelloidea</taxon>
        <taxon>Adinetida</taxon>
        <taxon>Adinetidae</taxon>
        <taxon>Adineta</taxon>
    </lineage>
</organism>
<evidence type="ECO:0000313" key="1">
    <source>
        <dbReference type="EMBL" id="CAF0742377.1"/>
    </source>
</evidence>
<dbReference type="AlphaFoldDB" id="A0A813NN90"/>
<proteinExistence type="predicted"/>
<dbReference type="EMBL" id="CAJNOI010000006">
    <property type="protein sequence ID" value="CAF0754173.1"/>
    <property type="molecule type" value="Genomic_DNA"/>
</dbReference>
<evidence type="ECO:0000313" key="2">
    <source>
        <dbReference type="EMBL" id="CAF0754173.1"/>
    </source>
</evidence>
<name>A0A813NN90_9BILA</name>
<accession>A0A813NN90</accession>
<reference evidence="1" key="1">
    <citation type="submission" date="2021-02" db="EMBL/GenBank/DDBJ databases">
        <authorList>
            <person name="Nowell W R."/>
        </authorList>
    </citation>
    <scope>NUCLEOTIDE SEQUENCE</scope>
</reference>
<dbReference type="Proteomes" id="UP000663877">
    <property type="component" value="Unassembled WGS sequence"/>
</dbReference>
<sequence length="116" mass="13648">MAGTSTSSTDSTIIINDESVQMCQSETSPTGEKKFVSLSTNINRHKRKLTPEEYRQRADKLLEIEQIKCEEYLVQQEINRVNIQRQHIKNLINQLHMLDYSNKTIKNSRSRLRRLR</sequence>